<feature type="region of interest" description="Disordered" evidence="1">
    <location>
        <begin position="595"/>
        <end position="621"/>
    </location>
</feature>
<keyword evidence="3" id="KW-1185">Reference proteome</keyword>
<evidence type="ECO:0000256" key="1">
    <source>
        <dbReference type="SAM" id="MobiDB-lite"/>
    </source>
</evidence>
<dbReference type="EMBL" id="NRJG01000020">
    <property type="protein sequence ID" value="RIY40015.1"/>
    <property type="molecule type" value="Genomic_DNA"/>
</dbReference>
<dbReference type="RefSeq" id="WP_119530172.1">
    <property type="nucleotide sequence ID" value="NZ_JBHSSP010000027.1"/>
</dbReference>
<evidence type="ECO:0000313" key="2">
    <source>
        <dbReference type="EMBL" id="RIY40015.1"/>
    </source>
</evidence>
<protein>
    <submittedName>
        <fullName evidence="2">Uncharacterized protein</fullName>
    </submittedName>
</protein>
<gene>
    <name evidence="2" type="ORF">CKF58_01230</name>
</gene>
<comment type="caution">
    <text evidence="2">The sequence shown here is derived from an EMBL/GenBank/DDBJ whole genome shotgun (WGS) entry which is preliminary data.</text>
</comment>
<feature type="region of interest" description="Disordered" evidence="1">
    <location>
        <begin position="116"/>
        <end position="140"/>
    </location>
</feature>
<organism evidence="2 3">
    <name type="scientific">Psittacicella hinzii</name>
    <dbReference type="NCBI Taxonomy" id="2028575"/>
    <lineage>
        <taxon>Bacteria</taxon>
        <taxon>Pseudomonadati</taxon>
        <taxon>Pseudomonadota</taxon>
        <taxon>Gammaproteobacteria</taxon>
        <taxon>Pasteurellales</taxon>
        <taxon>Psittacicellaceae</taxon>
        <taxon>Psittacicella</taxon>
    </lineage>
</organism>
<name>A0A3A1YQU0_9GAMM</name>
<sequence>MAQTKFRAYMLTGLDAARDFAASFTPFVRQFTTVQAVNWASLPPEIPDLFSTEISATQKTQVLSHLRLWQNIALDPSLDEQAWVVIVEQGTALAPHWQRKLDLAIEQVKQQAAQEQAQQAQQNQQEQQEQQPQQESQEQEAANIQGLMPIVHLGHPQFLAWHAKEHEFTESALAKLQVSNLLPINDPVQNYVHEKMANHPLWQYQEPYLQASMLAQANPELAFTGEAYALTKATAKHLANMYLSVNQALASYKQPEFAQDLGKQIDLSLTQILAQCSARVILPSLSVAFSQLTKAQPQVLTDLALAGSLQVVIPSHVEYKEYIKEQVNASLEHWQSLSATQQEFLQTLVQQEVPVFPNDLRLPCQGYNLSSHIQKYVLADQGAFAWRPTSQLSRFYAQAHTADFKLVTLPQVNQAEFQEYLSLQTKQGQLEYLTPHASLNTLRTEFAWGKLLTQVLTDPNLGNHDWVLLSSDNVVLDTHWQQKLNAQLFSLAYQQPETGALVLGTTSERNFKATYAARAGNNALATCAKAEAGYSVLPVAQVNARYTLNAAQALAQTSYQWENNLALTYQPVEVLYGILADNFLAAPTQQALASQANAVEEQDEAAQEQANAEESQTNAAQDQGASLQAPLYLASTEAFMGSLPDSEEFLRLAGVEPSLLSAQDQQRQVELSRLWQVNLAALSAQQVGILRQELEQAANTNSNTNATSDQNSSLQVITRFLQSHTGHNTFPQNGVDSFKRLASKADLQAVKERVFKFMQQNAQRISNEYIDFSQQINTPYTNQDSRTNQDKVVRKQIAQYVDALTPNDYLLGTNSLYSQANTTLSYVWPQAQIISKGEYVLTDWQLIYPRVKWLDDSNSVSSEALSSRSVSATLTPNLLLLNVGALRAKARALAFNTFTFKLEEFRELVLPETKVGQIEPALAINNYMQQFFAQTSPRPSLHQSRDTSMTSLQRFFAQDTARKVGTQDHVSQLHKFVLYDPSAPQALAYFKHQVAPLEFNAQAAVNPNDKQLATKFNTDLFQRLAGYKPTPQAMAQTASHCQLYTQILADDTIGEQDWVLICQTPLMFNQQWRERLNEILSYAKSPYAKHLQLILTQVEQVDTFKPLGDLNLGTHKQLLTYPQEYLIVSDLQDLQLMPTLPAHSNGCYLIRKQALRNAASEFAKPYWLADNFTFVLPFVPFSVAIANPVLAQTNAKLVQAVTHD</sequence>
<dbReference type="OrthoDB" id="9816113at2"/>
<dbReference type="Proteomes" id="UP000265916">
    <property type="component" value="Unassembled WGS sequence"/>
</dbReference>
<accession>A0A3A1YQU0</accession>
<feature type="compositionally biased region" description="Low complexity" evidence="1">
    <location>
        <begin position="607"/>
        <end position="621"/>
    </location>
</feature>
<dbReference type="AlphaFoldDB" id="A0A3A1YQU0"/>
<evidence type="ECO:0000313" key="3">
    <source>
        <dbReference type="Proteomes" id="UP000265916"/>
    </source>
</evidence>
<reference evidence="2 3" key="1">
    <citation type="submission" date="2017-08" db="EMBL/GenBank/DDBJ databases">
        <title>Reclassification of Bisgaard taxon 37 and 44.</title>
        <authorList>
            <person name="Christensen H."/>
        </authorList>
    </citation>
    <scope>NUCLEOTIDE SEQUENCE [LARGE SCALE GENOMIC DNA]</scope>
    <source>
        <strain evidence="2 3">111</strain>
    </source>
</reference>
<proteinExistence type="predicted"/>